<feature type="region of interest" description="Disordered" evidence="1">
    <location>
        <begin position="202"/>
        <end position="278"/>
    </location>
</feature>
<feature type="compositionally biased region" description="Low complexity" evidence="1">
    <location>
        <begin position="246"/>
        <end position="260"/>
    </location>
</feature>
<feature type="compositionally biased region" description="Low complexity" evidence="1">
    <location>
        <begin position="341"/>
        <end position="357"/>
    </location>
</feature>
<feature type="compositionally biased region" description="Basic and acidic residues" evidence="1">
    <location>
        <begin position="552"/>
        <end position="632"/>
    </location>
</feature>
<evidence type="ECO:0000313" key="3">
    <source>
        <dbReference type="Proteomes" id="UP000799750"/>
    </source>
</evidence>
<dbReference type="PANTHER" id="PTHR28298:SF1">
    <property type="entry name" value="EISOSOME PROTEIN 1"/>
    <property type="match status" value="1"/>
</dbReference>
<dbReference type="Proteomes" id="UP000799750">
    <property type="component" value="Unassembled WGS sequence"/>
</dbReference>
<feature type="compositionally biased region" description="Polar residues" evidence="1">
    <location>
        <begin position="40"/>
        <end position="54"/>
    </location>
</feature>
<feature type="compositionally biased region" description="Basic and acidic residues" evidence="1">
    <location>
        <begin position="61"/>
        <end position="72"/>
    </location>
</feature>
<protein>
    <recommendedName>
        <fullName evidence="4">Eisosome protein 1</fullName>
    </recommendedName>
</protein>
<dbReference type="Pfam" id="PF12757">
    <property type="entry name" value="Eisosome1"/>
    <property type="match status" value="1"/>
</dbReference>
<feature type="compositionally biased region" description="Basic residues" evidence="1">
    <location>
        <begin position="411"/>
        <end position="420"/>
    </location>
</feature>
<reference evidence="2" key="1">
    <citation type="journal article" date="2020" name="Stud. Mycol.">
        <title>101 Dothideomycetes genomes: a test case for predicting lifestyles and emergence of pathogens.</title>
        <authorList>
            <person name="Haridas S."/>
            <person name="Albert R."/>
            <person name="Binder M."/>
            <person name="Bloem J."/>
            <person name="Labutti K."/>
            <person name="Salamov A."/>
            <person name="Andreopoulos B."/>
            <person name="Baker S."/>
            <person name="Barry K."/>
            <person name="Bills G."/>
            <person name="Bluhm B."/>
            <person name="Cannon C."/>
            <person name="Castanera R."/>
            <person name="Culley D."/>
            <person name="Daum C."/>
            <person name="Ezra D."/>
            <person name="Gonzalez J."/>
            <person name="Henrissat B."/>
            <person name="Kuo A."/>
            <person name="Liang C."/>
            <person name="Lipzen A."/>
            <person name="Lutzoni F."/>
            <person name="Magnuson J."/>
            <person name="Mondo S."/>
            <person name="Nolan M."/>
            <person name="Ohm R."/>
            <person name="Pangilinan J."/>
            <person name="Park H.-J."/>
            <person name="Ramirez L."/>
            <person name="Alfaro M."/>
            <person name="Sun H."/>
            <person name="Tritt A."/>
            <person name="Yoshinaga Y."/>
            <person name="Zwiers L.-H."/>
            <person name="Turgeon B."/>
            <person name="Goodwin S."/>
            <person name="Spatafora J."/>
            <person name="Crous P."/>
            <person name="Grigoriev I."/>
        </authorList>
    </citation>
    <scope>NUCLEOTIDE SEQUENCE</scope>
    <source>
        <strain evidence="2">CBS 269.34</strain>
    </source>
</reference>
<dbReference type="AlphaFoldDB" id="A0A6A6R7I1"/>
<feature type="compositionally biased region" description="Basic and acidic residues" evidence="1">
    <location>
        <begin position="203"/>
        <end position="214"/>
    </location>
</feature>
<sequence>MATQTQTSNDASKAPLPGDHHSHSQANGAGPDMKCPDPSAHSTKGSALQNQASNAALYATHPERGSNPRESKGSLLDSNGKLSSASAATSLKHARPQDLPSFPIVGIDTLASAGAAATLANANTKSPEWWKPDSSDAAGKAAFLAKDYKMAPLWQPEASAAGSKAALLAANRGGKVDLWMPEASADGNSAANIAMRTKGLSPELDRGYTKDGSKRAMMAATGAVSESARRKRAGSTPAPLPSYPDSANSARNALSAATLAHRPSTKAAPLGSSKGMGSPAMEAARIQHNKSIPRSMYTEHPPIRMETDEANHQNALRASAISMAKQMYNIQQKHIDDAKAGRAASHGQSAAAFAHGQTPTTTDGDVKEQAMQFIHVQEAAQRLAAERLARIPVDNEAAYRNYYGYENKQRSKLSMRGRRRAASDPEEADSDDEFRARRIRAQTSQFSNTVAQVDAKKRTQDRQNLMAAAERKVKAQMLGMDDKVFNETGKMSPAMMEDWENKARAKAAADSEARMVNHGRVHVGGGKFMDQSEIDAVAAARIQPTLDEINDATEKQRARDEEIRLDNEEKKRQTRTEKERSAGLKAEEKRAKGEEKAAARSEKEAEKAKRAEEKRIQKEEKRNSRDAPKTIEPETPTTAATAPVIGAEEADADLYEPPTPVEAPTAAPEAPETAQRKSVAEEEATSPTSPTSPVSPTKSDSKGLKGIFSKFKSRRSKHEPGKLSFSGGSALTGARSKEQATTASATQHEGVSTPTRARSPSISSLSSDDGEAATRGRQRPARTTSGISGVSGVSREEEFEEARDTFDDGLVPPPTFESEAGAAARKGSPNRDSKFQEIL</sequence>
<feature type="region of interest" description="Disordered" evidence="1">
    <location>
        <begin position="411"/>
        <end position="432"/>
    </location>
</feature>
<feature type="region of interest" description="Disordered" evidence="1">
    <location>
        <begin position="1"/>
        <end position="102"/>
    </location>
</feature>
<evidence type="ECO:0000313" key="2">
    <source>
        <dbReference type="EMBL" id="KAF2499447.1"/>
    </source>
</evidence>
<dbReference type="GO" id="GO:0070941">
    <property type="term" value="P:eisosome assembly"/>
    <property type="evidence" value="ECO:0007669"/>
    <property type="project" value="TreeGrafter"/>
</dbReference>
<evidence type="ECO:0008006" key="4">
    <source>
        <dbReference type="Google" id="ProtNLM"/>
    </source>
</evidence>
<feature type="region of interest" description="Disordered" evidence="1">
    <location>
        <begin position="548"/>
        <end position="839"/>
    </location>
</feature>
<accession>A0A6A6R7I1</accession>
<organism evidence="2 3">
    <name type="scientific">Lophium mytilinum</name>
    <dbReference type="NCBI Taxonomy" id="390894"/>
    <lineage>
        <taxon>Eukaryota</taxon>
        <taxon>Fungi</taxon>
        <taxon>Dikarya</taxon>
        <taxon>Ascomycota</taxon>
        <taxon>Pezizomycotina</taxon>
        <taxon>Dothideomycetes</taxon>
        <taxon>Pleosporomycetidae</taxon>
        <taxon>Mytilinidiales</taxon>
        <taxon>Mytilinidiaceae</taxon>
        <taxon>Lophium</taxon>
    </lineage>
</organism>
<gene>
    <name evidence="2" type="ORF">BU16DRAFT_480196</name>
</gene>
<dbReference type="EMBL" id="MU004184">
    <property type="protein sequence ID" value="KAF2499447.1"/>
    <property type="molecule type" value="Genomic_DNA"/>
</dbReference>
<dbReference type="OrthoDB" id="4070583at2759"/>
<name>A0A6A6R7I1_9PEZI</name>
<feature type="compositionally biased region" description="Polar residues" evidence="1">
    <location>
        <begin position="739"/>
        <end position="758"/>
    </location>
</feature>
<feature type="compositionally biased region" description="Basic and acidic residues" evidence="1">
    <location>
        <begin position="829"/>
        <end position="839"/>
    </location>
</feature>
<feature type="compositionally biased region" description="Low complexity" evidence="1">
    <location>
        <begin position="662"/>
        <end position="673"/>
    </location>
</feature>
<feature type="compositionally biased region" description="Low complexity" evidence="1">
    <location>
        <begin position="685"/>
        <end position="697"/>
    </location>
</feature>
<keyword evidence="3" id="KW-1185">Reference proteome</keyword>
<proteinExistence type="predicted"/>
<feature type="compositionally biased region" description="Polar residues" evidence="1">
    <location>
        <begin position="1"/>
        <end position="11"/>
    </location>
</feature>
<feature type="compositionally biased region" description="Low complexity" evidence="1">
    <location>
        <begin position="633"/>
        <end position="643"/>
    </location>
</feature>
<dbReference type="InterPro" id="IPR024527">
    <property type="entry name" value="Eisosome1"/>
</dbReference>
<dbReference type="PANTHER" id="PTHR28298">
    <property type="entry name" value="EISOSOME PROTEIN 1"/>
    <property type="match status" value="1"/>
</dbReference>
<feature type="region of interest" description="Disordered" evidence="1">
    <location>
        <begin position="335"/>
        <end position="363"/>
    </location>
</feature>
<evidence type="ECO:0000256" key="1">
    <source>
        <dbReference type="SAM" id="MobiDB-lite"/>
    </source>
</evidence>